<name>A0A9E7RTF1_METWO</name>
<dbReference type="AlphaFoldDB" id="A0A9E7RTF1"/>
<reference evidence="1" key="1">
    <citation type="submission" date="2022-09" db="EMBL/GenBank/DDBJ databases">
        <title>Characterization of three MwoI isoschizomers from sequenced genome and metagenomes.</title>
        <authorList>
            <person name="Fomenkov A."/>
            <person name="Xu S.Y."/>
            <person name="Roberts R.J."/>
        </authorList>
    </citation>
    <scope>NUCLEOTIDE SEQUENCE</scope>
    <source>
        <strain evidence="1">DSM 2970</strain>
    </source>
</reference>
<gene>
    <name evidence="1" type="ORF">N5910_08290</name>
</gene>
<evidence type="ECO:0000313" key="1">
    <source>
        <dbReference type="EMBL" id="UXH31531.1"/>
    </source>
</evidence>
<dbReference type="Proteomes" id="UP001065373">
    <property type="component" value="Chromosome"/>
</dbReference>
<sequence>MDRVRTSIMLPEGVYTYLKDIVITAQNEGVKLSMNEIINDAILYYLDYVNIEREYLERRMR</sequence>
<proteinExistence type="predicted"/>
<dbReference type="RefSeq" id="WP_261599557.1">
    <property type="nucleotide sequence ID" value="NZ_CP104550.1"/>
</dbReference>
<accession>A0A9E7RTF1</accession>
<dbReference type="GeneID" id="75107244"/>
<organism evidence="1">
    <name type="scientific">Methanothermobacter wolfeii</name>
    <name type="common">Methanobacterium wolfei</name>
    <dbReference type="NCBI Taxonomy" id="145261"/>
    <lineage>
        <taxon>Archaea</taxon>
        <taxon>Methanobacteriati</taxon>
        <taxon>Methanobacteriota</taxon>
        <taxon>Methanomada group</taxon>
        <taxon>Methanobacteria</taxon>
        <taxon>Methanobacteriales</taxon>
        <taxon>Methanobacteriaceae</taxon>
        <taxon>Methanothermobacter</taxon>
    </lineage>
</organism>
<protein>
    <submittedName>
        <fullName evidence="1">Uncharacterized protein</fullName>
    </submittedName>
</protein>
<dbReference type="EMBL" id="CP104550">
    <property type="protein sequence ID" value="UXH31531.1"/>
    <property type="molecule type" value="Genomic_DNA"/>
</dbReference>